<protein>
    <submittedName>
        <fullName evidence="2">Uncharacterized protein</fullName>
    </submittedName>
</protein>
<accession>V5SKA6</accession>
<proteinExistence type="predicted"/>
<dbReference type="HOGENOM" id="CLU_2843947_0_0_5"/>
<keyword evidence="3" id="KW-1185">Reference proteome</keyword>
<name>V5SKA6_9HYPH</name>
<organism evidence="2 3">
    <name type="scientific">Hyphomicrobium nitrativorans NL23</name>
    <dbReference type="NCBI Taxonomy" id="1029756"/>
    <lineage>
        <taxon>Bacteria</taxon>
        <taxon>Pseudomonadati</taxon>
        <taxon>Pseudomonadota</taxon>
        <taxon>Alphaproteobacteria</taxon>
        <taxon>Hyphomicrobiales</taxon>
        <taxon>Hyphomicrobiaceae</taxon>
        <taxon>Hyphomicrobium</taxon>
    </lineage>
</organism>
<dbReference type="PATRIC" id="fig|1029756.8.peg.3345"/>
<dbReference type="Proteomes" id="UP000018542">
    <property type="component" value="Chromosome"/>
</dbReference>
<reference evidence="2 3" key="1">
    <citation type="journal article" date="2014" name="Genome Announc.">
        <title>Complete Genome Sequence of Hyphomicrobium nitrativorans Strain NL23, a Denitrifying Bacterium Isolated from Biofilm of a Methanol-Fed Denitrification System Treating Seawater at the Montreal Biodome.</title>
        <authorList>
            <person name="Martineau C."/>
            <person name="Villeneuve C."/>
            <person name="Mauffrey F."/>
            <person name="Villemur R."/>
        </authorList>
    </citation>
    <scope>NUCLEOTIDE SEQUENCE [LARGE SCALE GENOMIC DNA]</scope>
    <source>
        <strain evidence="2">NL23</strain>
    </source>
</reference>
<evidence type="ECO:0000313" key="2">
    <source>
        <dbReference type="EMBL" id="AHB50399.1"/>
    </source>
</evidence>
<dbReference type="EMBL" id="CP006912">
    <property type="protein sequence ID" value="AHB50399.1"/>
    <property type="molecule type" value="Genomic_DNA"/>
</dbReference>
<feature type="region of interest" description="Disordered" evidence="1">
    <location>
        <begin position="1"/>
        <end position="26"/>
    </location>
</feature>
<dbReference type="STRING" id="1029756.W911_16050"/>
<evidence type="ECO:0000313" key="3">
    <source>
        <dbReference type="Proteomes" id="UP000018542"/>
    </source>
</evidence>
<evidence type="ECO:0000256" key="1">
    <source>
        <dbReference type="SAM" id="MobiDB-lite"/>
    </source>
</evidence>
<sequence length="65" mass="6618">MALPDGDFQSRSAPAPKGPGPDVGIGMLWKSVRGHARGSSAFVAAKMKKGPALDAALSLMSARVP</sequence>
<gene>
    <name evidence="2" type="ORF">W911_16050</name>
</gene>
<dbReference type="AlphaFoldDB" id="V5SKA6"/>
<dbReference type="KEGG" id="hni:W911_16050"/>